<keyword evidence="2" id="KW-1185">Reference proteome</keyword>
<dbReference type="EMBL" id="JAPTSV010000016">
    <property type="protein sequence ID" value="KAJ1519773.1"/>
    <property type="molecule type" value="Genomic_DNA"/>
</dbReference>
<gene>
    <name evidence="1" type="ORF">ONE63_005029</name>
</gene>
<evidence type="ECO:0000313" key="1">
    <source>
        <dbReference type="EMBL" id="KAJ1519773.1"/>
    </source>
</evidence>
<sequence>MKLMSLSQGPFIAYTDAFTQCNDGEWNHRTQVFIQSTRFSPQRPLVLQKLSGNMTMTGLSKPVDDSHWAYVRLDSRFNSEWKQNAFIFNFPSGACSALRDHIPDFGRVVFGQEFMDHQPCKIPAKVHMFESEPINWTFPKFPIMPYGHWRFHFTLGQAADTHMCFNVECHTIPRPKAAAQG</sequence>
<protein>
    <submittedName>
        <fullName evidence="1">Uncharacterized protein</fullName>
    </submittedName>
</protein>
<organism evidence="1 2">
    <name type="scientific">Megalurothrips usitatus</name>
    <name type="common">bean blossom thrips</name>
    <dbReference type="NCBI Taxonomy" id="439358"/>
    <lineage>
        <taxon>Eukaryota</taxon>
        <taxon>Metazoa</taxon>
        <taxon>Ecdysozoa</taxon>
        <taxon>Arthropoda</taxon>
        <taxon>Hexapoda</taxon>
        <taxon>Insecta</taxon>
        <taxon>Pterygota</taxon>
        <taxon>Neoptera</taxon>
        <taxon>Paraneoptera</taxon>
        <taxon>Thysanoptera</taxon>
        <taxon>Terebrantia</taxon>
        <taxon>Thripoidea</taxon>
        <taxon>Thripidae</taxon>
        <taxon>Megalurothrips</taxon>
    </lineage>
</organism>
<dbReference type="AlphaFoldDB" id="A0AAV7X5U8"/>
<evidence type="ECO:0000313" key="2">
    <source>
        <dbReference type="Proteomes" id="UP001075354"/>
    </source>
</evidence>
<dbReference type="Proteomes" id="UP001075354">
    <property type="component" value="Chromosome 16"/>
</dbReference>
<comment type="caution">
    <text evidence="1">The sequence shown here is derived from an EMBL/GenBank/DDBJ whole genome shotgun (WGS) entry which is preliminary data.</text>
</comment>
<reference evidence="1" key="1">
    <citation type="submission" date="2022-12" db="EMBL/GenBank/DDBJ databases">
        <title>Chromosome-level genome assembly of the bean flower thrips Megalurothrips usitatus.</title>
        <authorList>
            <person name="Ma L."/>
            <person name="Liu Q."/>
            <person name="Li H."/>
            <person name="Cai W."/>
        </authorList>
    </citation>
    <scope>NUCLEOTIDE SEQUENCE</scope>
    <source>
        <strain evidence="1">Cailab_2022a</strain>
    </source>
</reference>
<name>A0AAV7X5U8_9NEOP</name>
<proteinExistence type="predicted"/>
<accession>A0AAV7X5U8</accession>